<keyword evidence="3" id="KW-1185">Reference proteome</keyword>
<proteinExistence type="predicted"/>
<dbReference type="EMBL" id="UYRR01007086">
    <property type="protein sequence ID" value="VDK23273.1"/>
    <property type="molecule type" value="Genomic_DNA"/>
</dbReference>
<organism evidence="2 3">
    <name type="scientific">Anisakis simplex</name>
    <name type="common">Herring worm</name>
    <dbReference type="NCBI Taxonomy" id="6269"/>
    <lineage>
        <taxon>Eukaryota</taxon>
        <taxon>Metazoa</taxon>
        <taxon>Ecdysozoa</taxon>
        <taxon>Nematoda</taxon>
        <taxon>Chromadorea</taxon>
        <taxon>Rhabditida</taxon>
        <taxon>Spirurina</taxon>
        <taxon>Ascaridomorpha</taxon>
        <taxon>Ascaridoidea</taxon>
        <taxon>Anisakidae</taxon>
        <taxon>Anisakis</taxon>
        <taxon>Anisakis simplex complex</taxon>
    </lineage>
</organism>
<sequence length="110" mass="13416">MQRTVYYDDKDDEGPFRQRKPTEDIHHQQQYVANKLNIERETFLRFHDDHQPEFDLRGYRKDSVISRNDSDRTVGTEYAGELIEICQHLFPVTEEKMRRYFRRLMGSFNL</sequence>
<evidence type="ECO:0000313" key="3">
    <source>
        <dbReference type="Proteomes" id="UP000267096"/>
    </source>
</evidence>
<feature type="region of interest" description="Disordered" evidence="1">
    <location>
        <begin position="1"/>
        <end position="25"/>
    </location>
</feature>
<dbReference type="Proteomes" id="UP000267096">
    <property type="component" value="Unassembled WGS sequence"/>
</dbReference>
<dbReference type="AlphaFoldDB" id="A0A3P6P2Y2"/>
<name>A0A3P6P2Y2_ANISI</name>
<evidence type="ECO:0000256" key="1">
    <source>
        <dbReference type="SAM" id="MobiDB-lite"/>
    </source>
</evidence>
<gene>
    <name evidence="2" type="ORF">ASIM_LOCUS4177</name>
</gene>
<accession>A0A3P6P2Y2</accession>
<feature type="compositionally biased region" description="Basic and acidic residues" evidence="1">
    <location>
        <begin position="13"/>
        <end position="25"/>
    </location>
</feature>
<protein>
    <submittedName>
        <fullName evidence="2">Uncharacterized protein</fullName>
    </submittedName>
</protein>
<evidence type="ECO:0000313" key="2">
    <source>
        <dbReference type="EMBL" id="VDK23273.1"/>
    </source>
</evidence>
<reference evidence="2 3" key="1">
    <citation type="submission" date="2018-11" db="EMBL/GenBank/DDBJ databases">
        <authorList>
            <consortium name="Pathogen Informatics"/>
        </authorList>
    </citation>
    <scope>NUCLEOTIDE SEQUENCE [LARGE SCALE GENOMIC DNA]</scope>
</reference>